<evidence type="ECO:0000313" key="2">
    <source>
        <dbReference type="Proteomes" id="UP001207654"/>
    </source>
</evidence>
<dbReference type="Proteomes" id="UP001207654">
    <property type="component" value="Unassembled WGS sequence"/>
</dbReference>
<dbReference type="Pfam" id="PF13289">
    <property type="entry name" value="SIR2_2"/>
    <property type="match status" value="1"/>
</dbReference>
<sequence>MTILTLSQAAPLLKKEYQDGRLIPFLGAGFSKPLKLPDGSQLIASLAKALGFEPELFDMHGRFEQLAEFFAISEPNRFQQLVYDMTRSFDSPEAEQLRKKSPMHQALAALDWRSIYTTNYDTHVEGALRDAGKRAAVLASFADFQRRREREACEVIKFHGTLAQPDTIVLTESSYFKRMALEAPPDQRLRADLLGNSFLFIGYSFSDTNIRYIWHRMNQLRVQSQLDTKHAQARRCFFATHGAGLVQPEILERWNIDVIQLDPTDKSASVAELLKSIA</sequence>
<comment type="caution">
    <text evidence="1">The sequence shown here is derived from an EMBL/GenBank/DDBJ whole genome shotgun (WGS) entry which is preliminary data.</text>
</comment>
<reference evidence="1 2" key="1">
    <citation type="submission" date="2022-11" db="EMBL/GenBank/DDBJ databases">
        <title>Minimal conservation of predation-associated metabolite biosynthetic gene clusters underscores biosynthetic potential of Myxococcota including descriptions for ten novel species: Archangium lansinium sp. nov., Myxococcus landrumus sp. nov., Nannocystis bai.</title>
        <authorList>
            <person name="Ahearne A."/>
            <person name="Stevens C."/>
            <person name="Phillips K."/>
        </authorList>
    </citation>
    <scope>NUCLEOTIDE SEQUENCE [LARGE SCALE GENOMIC DNA]</scope>
    <source>
        <strain evidence="1 2">MIWBW</strain>
    </source>
</reference>
<dbReference type="SUPFAM" id="SSF52467">
    <property type="entry name" value="DHS-like NAD/FAD-binding domain"/>
    <property type="match status" value="1"/>
</dbReference>
<dbReference type="RefSeq" id="WP_267535566.1">
    <property type="nucleotide sequence ID" value="NZ_JAPNKA010000001.1"/>
</dbReference>
<dbReference type="InterPro" id="IPR029035">
    <property type="entry name" value="DHS-like_NAD/FAD-binding_dom"/>
</dbReference>
<proteinExistence type="predicted"/>
<dbReference type="EMBL" id="JAPNKA010000001">
    <property type="protein sequence ID" value="MCY1076691.1"/>
    <property type="molecule type" value="Genomic_DNA"/>
</dbReference>
<protein>
    <submittedName>
        <fullName evidence="1">SIR2 family protein</fullName>
    </submittedName>
</protein>
<evidence type="ECO:0000313" key="1">
    <source>
        <dbReference type="EMBL" id="MCY1076691.1"/>
    </source>
</evidence>
<keyword evidence="2" id="KW-1185">Reference proteome</keyword>
<accession>A0ABT4A507</accession>
<organism evidence="1 2">
    <name type="scientific">Archangium lansingense</name>
    <dbReference type="NCBI Taxonomy" id="2995310"/>
    <lineage>
        <taxon>Bacteria</taxon>
        <taxon>Pseudomonadati</taxon>
        <taxon>Myxococcota</taxon>
        <taxon>Myxococcia</taxon>
        <taxon>Myxococcales</taxon>
        <taxon>Cystobacterineae</taxon>
        <taxon>Archangiaceae</taxon>
        <taxon>Archangium</taxon>
    </lineage>
</organism>
<gene>
    <name evidence="1" type="ORF">OV287_19620</name>
</gene>
<name>A0ABT4A507_9BACT</name>